<evidence type="ECO:0000256" key="6">
    <source>
        <dbReference type="ARBA" id="ARBA00023316"/>
    </source>
</evidence>
<evidence type="ECO:0000256" key="7">
    <source>
        <dbReference type="HAMAP-Rule" id="MF_02065"/>
    </source>
</evidence>
<comment type="similarity">
    <text evidence="7">Belongs to the transglycosylase MltG family.</text>
</comment>
<evidence type="ECO:0000313" key="10">
    <source>
        <dbReference type="EMBL" id="GEP68106.1"/>
    </source>
</evidence>
<dbReference type="PROSITE" id="PS00036">
    <property type="entry name" value="BZIP_BASIC"/>
    <property type="match status" value="1"/>
</dbReference>
<dbReference type="GO" id="GO:0003700">
    <property type="term" value="F:DNA-binding transcription factor activity"/>
    <property type="evidence" value="ECO:0007669"/>
    <property type="project" value="InterPro"/>
</dbReference>
<proteinExistence type="inferred from homology"/>
<dbReference type="RefSeq" id="WP_146951858.1">
    <property type="nucleotide sequence ID" value="NZ_BAABBJ010000015.1"/>
</dbReference>
<feature type="compositionally biased region" description="Basic residues" evidence="8">
    <location>
        <begin position="40"/>
        <end position="52"/>
    </location>
</feature>
<keyword evidence="4 7" id="KW-0472">Membrane</keyword>
<feature type="region of interest" description="Disordered" evidence="8">
    <location>
        <begin position="1"/>
        <end position="52"/>
    </location>
</feature>
<dbReference type="GO" id="GO:0008932">
    <property type="term" value="F:lytic endotransglycosylase activity"/>
    <property type="evidence" value="ECO:0007669"/>
    <property type="project" value="UniProtKB-UniRule"/>
</dbReference>
<dbReference type="Gene3D" id="3.30.1490.480">
    <property type="entry name" value="Endolytic murein transglycosylase"/>
    <property type="match status" value="1"/>
</dbReference>
<keyword evidence="11" id="KW-1185">Reference proteome</keyword>
<dbReference type="GO" id="GO:0009252">
    <property type="term" value="P:peptidoglycan biosynthetic process"/>
    <property type="evidence" value="ECO:0007669"/>
    <property type="project" value="UniProtKB-UniRule"/>
</dbReference>
<feature type="domain" description="BZIP" evidence="9">
    <location>
        <begin position="38"/>
        <end position="52"/>
    </location>
</feature>
<feature type="transmembrane region" description="Helical" evidence="7">
    <location>
        <begin position="60"/>
        <end position="83"/>
    </location>
</feature>
<gene>
    <name evidence="7" type="primary">mltG</name>
    <name evidence="10" type="ORF">CSO01_08210</name>
</gene>
<dbReference type="InterPro" id="IPR004827">
    <property type="entry name" value="bZIP"/>
</dbReference>
<dbReference type="PANTHER" id="PTHR30518">
    <property type="entry name" value="ENDOLYTIC MUREIN TRANSGLYCOSYLASE"/>
    <property type="match status" value="1"/>
</dbReference>
<evidence type="ECO:0000256" key="1">
    <source>
        <dbReference type="ARBA" id="ARBA00022475"/>
    </source>
</evidence>
<evidence type="ECO:0000259" key="9">
    <source>
        <dbReference type="PROSITE" id="PS00036"/>
    </source>
</evidence>
<reference evidence="10 11" key="1">
    <citation type="submission" date="2019-07" db="EMBL/GenBank/DDBJ databases">
        <title>Whole genome shotgun sequence of Cellulomonas soli NBRC 109434.</title>
        <authorList>
            <person name="Hosoyama A."/>
            <person name="Uohara A."/>
            <person name="Ohji S."/>
            <person name="Ichikawa N."/>
        </authorList>
    </citation>
    <scope>NUCLEOTIDE SEQUENCE [LARGE SCALE GENOMIC DNA]</scope>
    <source>
        <strain evidence="10 11">NBRC 109434</strain>
    </source>
</reference>
<dbReference type="InterPro" id="IPR003770">
    <property type="entry name" value="MLTG-like"/>
</dbReference>
<dbReference type="OrthoDB" id="9814591at2"/>
<dbReference type="NCBIfam" id="TIGR00247">
    <property type="entry name" value="endolytic transglycosylase MltG"/>
    <property type="match status" value="1"/>
</dbReference>
<keyword evidence="6 7" id="KW-0961">Cell wall biogenesis/degradation</keyword>
<dbReference type="CDD" id="cd08010">
    <property type="entry name" value="MltG_like"/>
    <property type="match status" value="1"/>
</dbReference>
<feature type="compositionally biased region" description="Polar residues" evidence="8">
    <location>
        <begin position="1"/>
        <end position="16"/>
    </location>
</feature>
<protein>
    <recommendedName>
        <fullName evidence="7">Endolytic murein transglycosylase</fullName>
        <ecNumber evidence="7">4.2.2.29</ecNumber>
    </recommendedName>
    <alternativeName>
        <fullName evidence="7">Peptidoglycan lytic transglycosylase</fullName>
    </alternativeName>
    <alternativeName>
        <fullName evidence="7">Peptidoglycan polymerization terminase</fullName>
    </alternativeName>
</protein>
<dbReference type="EC" id="4.2.2.29" evidence="7"/>
<comment type="caution">
    <text evidence="10">The sequence shown here is derived from an EMBL/GenBank/DDBJ whole genome shotgun (WGS) entry which is preliminary data.</text>
</comment>
<dbReference type="AlphaFoldDB" id="A0A512PAB2"/>
<evidence type="ECO:0000256" key="8">
    <source>
        <dbReference type="SAM" id="MobiDB-lite"/>
    </source>
</evidence>
<dbReference type="PANTHER" id="PTHR30518:SF2">
    <property type="entry name" value="ENDOLYTIC MUREIN TRANSGLYCOSYLASE"/>
    <property type="match status" value="1"/>
</dbReference>
<comment type="catalytic activity">
    <reaction evidence="7">
        <text>a peptidoglycan chain = a peptidoglycan chain with N-acetyl-1,6-anhydromuramyl-[peptide] at the reducing end + a peptidoglycan chain with N-acetylglucosamine at the non-reducing end.</text>
        <dbReference type="EC" id="4.2.2.29"/>
    </reaction>
</comment>
<accession>A0A512PAB2</accession>
<sequence>MTNGNTPRWATTQQRPENLHELFGGDPAASAPAPVESRRARNRGAARKARERKQRRRRSVLVLLLVLVLLGGAGYVGVAVLGIDFDLGGGGSSSSVEDYPGPGHPSAQVTIPAGATGADMGAVLVEAGVVATQKAFTKAFAANPDAASIQPGTYNMLLEMKASDAVVALLDPASRATMKLTIAEGLTAAQISAKITEITLIPAEEVSAALADPTQFGLPAEAGGHVEGWLFPSTYDVEPDATAVSILQQMVAKTVEVLNSKGVTNDQWETVLIKASLIEREAKRDEDRPIMARAIENRLDREMTLGIDAAVAYGAGISGTELTTDILNDTSNPYNLRKLLGLPPTPIASPGEKSIDAVLSPADGDWLFWCTVNLDTGETKFATTLAEHNENVAEMDAWIAANGG</sequence>
<keyword evidence="1 7" id="KW-1003">Cell membrane</keyword>
<dbReference type="HAMAP" id="MF_02065">
    <property type="entry name" value="MltG"/>
    <property type="match status" value="1"/>
</dbReference>
<evidence type="ECO:0000256" key="2">
    <source>
        <dbReference type="ARBA" id="ARBA00022692"/>
    </source>
</evidence>
<dbReference type="GO" id="GO:0005886">
    <property type="term" value="C:plasma membrane"/>
    <property type="evidence" value="ECO:0007669"/>
    <property type="project" value="UniProtKB-SubCell"/>
</dbReference>
<evidence type="ECO:0000313" key="11">
    <source>
        <dbReference type="Proteomes" id="UP000321798"/>
    </source>
</evidence>
<keyword evidence="2 7" id="KW-0812">Transmembrane</keyword>
<keyword evidence="5 7" id="KW-0456">Lyase</keyword>
<feature type="site" description="Important for catalytic activity" evidence="7">
    <location>
        <position position="281"/>
    </location>
</feature>
<evidence type="ECO:0000256" key="5">
    <source>
        <dbReference type="ARBA" id="ARBA00023239"/>
    </source>
</evidence>
<dbReference type="GO" id="GO:0071555">
    <property type="term" value="P:cell wall organization"/>
    <property type="evidence" value="ECO:0007669"/>
    <property type="project" value="UniProtKB-KW"/>
</dbReference>
<comment type="subcellular location">
    <subcellularLocation>
        <location evidence="7">Cell membrane</location>
        <topology evidence="7">Single-pass membrane protein</topology>
    </subcellularLocation>
</comment>
<keyword evidence="3 7" id="KW-1133">Transmembrane helix</keyword>
<dbReference type="Proteomes" id="UP000321798">
    <property type="component" value="Unassembled WGS sequence"/>
</dbReference>
<evidence type="ECO:0000256" key="3">
    <source>
        <dbReference type="ARBA" id="ARBA00022989"/>
    </source>
</evidence>
<evidence type="ECO:0000256" key="4">
    <source>
        <dbReference type="ARBA" id="ARBA00023136"/>
    </source>
</evidence>
<dbReference type="Pfam" id="PF02618">
    <property type="entry name" value="YceG"/>
    <property type="match status" value="1"/>
</dbReference>
<comment type="function">
    <text evidence="7">Functions as a peptidoglycan terminase that cleaves nascent peptidoglycan strands endolytically to terminate their elongation.</text>
</comment>
<name>A0A512PAB2_9CELL</name>
<organism evidence="10 11">
    <name type="scientific">Cellulomonas soli</name>
    <dbReference type="NCBI Taxonomy" id="931535"/>
    <lineage>
        <taxon>Bacteria</taxon>
        <taxon>Bacillati</taxon>
        <taxon>Actinomycetota</taxon>
        <taxon>Actinomycetes</taxon>
        <taxon>Micrococcales</taxon>
        <taxon>Cellulomonadaceae</taxon>
        <taxon>Cellulomonas</taxon>
    </lineage>
</organism>
<dbReference type="EMBL" id="BKAL01000002">
    <property type="protein sequence ID" value="GEP68106.1"/>
    <property type="molecule type" value="Genomic_DNA"/>
</dbReference>